<gene>
    <name evidence="4" type="ORF">AU210_002012</name>
</gene>
<keyword evidence="1" id="KW-0378">Hydrolase</keyword>
<reference evidence="4 5" key="2">
    <citation type="journal article" date="2017" name="Sci. Rep.">
        <title>A mobile pathogenicity chromosome in Fusarium oxysporum for infection of multiple cucurbit species.</title>
        <authorList>
            <person name="van Dam P."/>
            <person name="Fokkens L."/>
            <person name="Ayukawa Y."/>
            <person name="van der Gragt M."/>
            <person name="Ter Horst A."/>
            <person name="Brankovics B."/>
            <person name="Houterman P.M."/>
            <person name="Arie T."/>
            <person name="Rep M."/>
        </authorList>
    </citation>
    <scope>NUCLEOTIDE SEQUENCE [LARGE SCALE GENOMIC DNA]</scope>
    <source>
        <strain evidence="4 5">Forc016</strain>
    </source>
</reference>
<evidence type="ECO:0000259" key="2">
    <source>
        <dbReference type="Pfam" id="PF00326"/>
    </source>
</evidence>
<dbReference type="Pfam" id="PF00326">
    <property type="entry name" value="Peptidase_S9"/>
    <property type="match status" value="1"/>
</dbReference>
<organism evidence="4 5">
    <name type="scientific">Fusarium oxysporum f. sp. radicis-cucumerinum</name>
    <dbReference type="NCBI Taxonomy" id="327505"/>
    <lineage>
        <taxon>Eukaryota</taxon>
        <taxon>Fungi</taxon>
        <taxon>Dikarya</taxon>
        <taxon>Ascomycota</taxon>
        <taxon>Pezizomycotina</taxon>
        <taxon>Sordariomycetes</taxon>
        <taxon>Hypocreomycetidae</taxon>
        <taxon>Hypocreales</taxon>
        <taxon>Nectriaceae</taxon>
        <taxon>Fusarium</taxon>
        <taxon>Fusarium oxysporum species complex</taxon>
    </lineage>
</organism>
<comment type="caution">
    <text evidence="4">The sequence shown here is derived from an EMBL/GenBank/DDBJ whole genome shotgun (WGS) entry which is preliminary data.</text>
</comment>
<dbReference type="InterPro" id="IPR050300">
    <property type="entry name" value="GDXG_lipolytic_enzyme"/>
</dbReference>
<dbReference type="GO" id="GO:0006508">
    <property type="term" value="P:proteolysis"/>
    <property type="evidence" value="ECO:0007669"/>
    <property type="project" value="InterPro"/>
</dbReference>
<protein>
    <recommendedName>
        <fullName evidence="6">Alpha/beta hydrolase fold-3 domain-containing protein</fullName>
    </recommendedName>
</protein>
<feature type="domain" description="Peptidase S9 prolyl oligopeptidase catalytic" evidence="2">
    <location>
        <begin position="248"/>
        <end position="299"/>
    </location>
</feature>
<name>A0A2H3HWU0_FUSOX</name>
<reference evidence="4 5" key="1">
    <citation type="journal article" date="2016" name="Environ. Microbiol.">
        <title>Effector profiles distinguish formae speciales of Fusarium oxysporum.</title>
        <authorList>
            <person name="van Dam P."/>
            <person name="Fokkens L."/>
            <person name="Schmidt S.M."/>
            <person name="Linmans J.H."/>
            <person name="Kistler H.C."/>
            <person name="Ma L.J."/>
            <person name="Rep M."/>
        </authorList>
    </citation>
    <scope>NUCLEOTIDE SEQUENCE [LARGE SCALE GENOMIC DNA]</scope>
    <source>
        <strain evidence="4 5">Forc016</strain>
    </source>
</reference>
<sequence>MAHSNTQNFQKQTFVFKKVGSLELSLDVVTKTSATPSAALIHYHGGFLVFGGKDVWTPEWLLKAAVRRNWAFVSPSYRLVPEATGEEVLSDALSAAQWVSENITKKVIIAGSSAGGFLAIATAAQLANPRPLAVLSVYGMNDLSQPRYVTPGSPLKLGPPATGLDLVVKQIADLKSEEAIDEYDTGFDFSKNKRLPFVAAMHQAAIYPDVLTGDQGLAARIREIGPSAIPRHHAKLFPIATGLPADFPPTALVHGTEDSAVDVSQSEVAAEAVQKLGVEVLLQRVEGQSHGFDLRETSGKDIEAPEADKTPVTEALNSIITFLSRFAD</sequence>
<dbReference type="SUPFAM" id="SSF53474">
    <property type="entry name" value="alpha/beta-Hydrolases"/>
    <property type="match status" value="1"/>
</dbReference>
<evidence type="ECO:0000259" key="3">
    <source>
        <dbReference type="Pfam" id="PF07859"/>
    </source>
</evidence>
<dbReference type="Gene3D" id="3.40.50.1820">
    <property type="entry name" value="alpha/beta hydrolase"/>
    <property type="match status" value="1"/>
</dbReference>
<dbReference type="GO" id="GO:0008236">
    <property type="term" value="F:serine-type peptidase activity"/>
    <property type="evidence" value="ECO:0007669"/>
    <property type="project" value="InterPro"/>
</dbReference>
<dbReference type="InterPro" id="IPR029058">
    <property type="entry name" value="AB_hydrolase_fold"/>
</dbReference>
<dbReference type="PANTHER" id="PTHR48081:SF3">
    <property type="entry name" value="ALPHA_BETA HYDROLASE FOLD-3 DOMAIN-CONTAINING PROTEIN"/>
    <property type="match status" value="1"/>
</dbReference>
<dbReference type="STRING" id="327505.A0A2H3HWU0"/>
<feature type="domain" description="Alpha/beta hydrolase fold-3" evidence="3">
    <location>
        <begin position="40"/>
        <end position="144"/>
    </location>
</feature>
<evidence type="ECO:0008006" key="6">
    <source>
        <dbReference type="Google" id="ProtNLM"/>
    </source>
</evidence>
<evidence type="ECO:0000313" key="5">
    <source>
        <dbReference type="Proteomes" id="UP000219602"/>
    </source>
</evidence>
<accession>A0A2H3HWU0</accession>
<dbReference type="EMBL" id="MABQ02000001">
    <property type="protein sequence ID" value="PCD46611.1"/>
    <property type="molecule type" value="Genomic_DNA"/>
</dbReference>
<dbReference type="Proteomes" id="UP000219602">
    <property type="component" value="Chromosome 1"/>
</dbReference>
<dbReference type="Pfam" id="PF07859">
    <property type="entry name" value="Abhydrolase_3"/>
    <property type="match status" value="1"/>
</dbReference>
<dbReference type="AlphaFoldDB" id="A0A2H3HWU0"/>
<evidence type="ECO:0000313" key="4">
    <source>
        <dbReference type="EMBL" id="PCD46611.1"/>
    </source>
</evidence>
<dbReference type="PANTHER" id="PTHR48081">
    <property type="entry name" value="AB HYDROLASE SUPERFAMILY PROTEIN C4A8.06C"/>
    <property type="match status" value="1"/>
</dbReference>
<dbReference type="InterPro" id="IPR001375">
    <property type="entry name" value="Peptidase_S9_cat"/>
</dbReference>
<proteinExistence type="predicted"/>
<evidence type="ECO:0000256" key="1">
    <source>
        <dbReference type="ARBA" id="ARBA00022801"/>
    </source>
</evidence>
<dbReference type="InterPro" id="IPR013094">
    <property type="entry name" value="AB_hydrolase_3"/>
</dbReference>